<proteinExistence type="predicted"/>
<evidence type="ECO:0000313" key="2">
    <source>
        <dbReference type="EMBL" id="MQL94182.1"/>
    </source>
</evidence>
<sequence>MRRTNRSPPSQRRGTSPEDLRERILERQRASSFAGTRERLAIPGGPPNQLEASRQARQTSRQARQTSGLVWHGGLPGSRLVWRGVASAWSGGGWPLPGLAGVAPLPGPTGGAPRLVRRGCTPPGPAGVHPAWSGGGCTLLATPGGARAHVRQCASDARFLPVSRAFDSVFEGHVHLTFLNPSASGTILNVSPDIEFQLSGVRISTVDGTFERHTPGRSGSTRGLESVYLRCSSGEAVVYSRTFLWLHGRICHPGLA</sequence>
<dbReference type="Proteomes" id="UP000652761">
    <property type="component" value="Unassembled WGS sequence"/>
</dbReference>
<feature type="compositionally biased region" description="Basic and acidic residues" evidence="1">
    <location>
        <begin position="15"/>
        <end position="29"/>
    </location>
</feature>
<gene>
    <name evidence="2" type="ORF">Taro_026834</name>
</gene>
<name>A0A843V758_COLES</name>
<evidence type="ECO:0000256" key="1">
    <source>
        <dbReference type="SAM" id="MobiDB-lite"/>
    </source>
</evidence>
<feature type="compositionally biased region" description="Polar residues" evidence="1">
    <location>
        <begin position="1"/>
        <end position="14"/>
    </location>
</feature>
<dbReference type="EMBL" id="NMUH01001643">
    <property type="protein sequence ID" value="MQL94182.1"/>
    <property type="molecule type" value="Genomic_DNA"/>
</dbReference>
<organism evidence="2 3">
    <name type="scientific">Colocasia esculenta</name>
    <name type="common">Wild taro</name>
    <name type="synonym">Arum esculentum</name>
    <dbReference type="NCBI Taxonomy" id="4460"/>
    <lineage>
        <taxon>Eukaryota</taxon>
        <taxon>Viridiplantae</taxon>
        <taxon>Streptophyta</taxon>
        <taxon>Embryophyta</taxon>
        <taxon>Tracheophyta</taxon>
        <taxon>Spermatophyta</taxon>
        <taxon>Magnoliopsida</taxon>
        <taxon>Liliopsida</taxon>
        <taxon>Araceae</taxon>
        <taxon>Aroideae</taxon>
        <taxon>Colocasieae</taxon>
        <taxon>Colocasia</taxon>
    </lineage>
</organism>
<accession>A0A843V758</accession>
<comment type="caution">
    <text evidence="2">The sequence shown here is derived from an EMBL/GenBank/DDBJ whole genome shotgun (WGS) entry which is preliminary data.</text>
</comment>
<evidence type="ECO:0000313" key="3">
    <source>
        <dbReference type="Proteomes" id="UP000652761"/>
    </source>
</evidence>
<dbReference type="AlphaFoldDB" id="A0A843V758"/>
<feature type="compositionally biased region" description="Low complexity" evidence="1">
    <location>
        <begin position="52"/>
        <end position="67"/>
    </location>
</feature>
<protein>
    <submittedName>
        <fullName evidence="2">Uncharacterized protein</fullName>
    </submittedName>
</protein>
<reference evidence="2" key="1">
    <citation type="submission" date="2017-07" db="EMBL/GenBank/DDBJ databases">
        <title>Taro Niue Genome Assembly and Annotation.</title>
        <authorList>
            <person name="Atibalentja N."/>
            <person name="Keating K."/>
            <person name="Fields C.J."/>
        </authorList>
    </citation>
    <scope>NUCLEOTIDE SEQUENCE</scope>
    <source>
        <strain evidence="2">Niue_2</strain>
        <tissue evidence="2">Leaf</tissue>
    </source>
</reference>
<keyword evidence="3" id="KW-1185">Reference proteome</keyword>
<feature type="region of interest" description="Disordered" evidence="1">
    <location>
        <begin position="1"/>
        <end position="70"/>
    </location>
</feature>